<dbReference type="RefSeq" id="WP_249708983.1">
    <property type="nucleotide sequence ID" value="NZ_JAMFMB010000008.1"/>
</dbReference>
<dbReference type="SUPFAM" id="SSF53448">
    <property type="entry name" value="Nucleotide-diphospho-sugar transferases"/>
    <property type="match status" value="1"/>
</dbReference>
<dbReference type="PANTHER" id="PTHR22916">
    <property type="entry name" value="GLYCOSYLTRANSFERASE"/>
    <property type="match status" value="1"/>
</dbReference>
<dbReference type="PANTHER" id="PTHR22916:SF3">
    <property type="entry name" value="UDP-GLCNAC:BETAGAL BETA-1,3-N-ACETYLGLUCOSAMINYLTRANSFERASE-LIKE PROTEIN 1"/>
    <property type="match status" value="1"/>
</dbReference>
<evidence type="ECO:0000256" key="1">
    <source>
        <dbReference type="SAM" id="MobiDB-lite"/>
    </source>
</evidence>
<evidence type="ECO:0000259" key="2">
    <source>
        <dbReference type="Pfam" id="PF00535"/>
    </source>
</evidence>
<gene>
    <name evidence="3" type="ORF">M3P21_08650</name>
</gene>
<dbReference type="InterPro" id="IPR029044">
    <property type="entry name" value="Nucleotide-diphossugar_trans"/>
</dbReference>
<organism evidence="3 4">
    <name type="scientific">Ruegeria spongiae</name>
    <dbReference type="NCBI Taxonomy" id="2942209"/>
    <lineage>
        <taxon>Bacteria</taxon>
        <taxon>Pseudomonadati</taxon>
        <taxon>Pseudomonadota</taxon>
        <taxon>Alphaproteobacteria</taxon>
        <taxon>Rhodobacterales</taxon>
        <taxon>Roseobacteraceae</taxon>
        <taxon>Ruegeria</taxon>
    </lineage>
</organism>
<feature type="region of interest" description="Disordered" evidence="1">
    <location>
        <begin position="298"/>
        <end position="324"/>
    </location>
</feature>
<proteinExistence type="predicted"/>
<sequence length="324" mass="36755">MPATPKVSVVTATYNFASVLKLAIETVLSQTYSDFEYLIIGDGCNDETEAVVSSFDDPRIRWENLPENLGNQSDVNRAALSKASSGMIAYLNHDDLWFPDHLEALVACQEQGQFDLVSSLSLSISPEPHYHRKIIGLPVIMQQKAKFKAVCMTSTALHTKSASEAVGGWAKWREFDGVPTLDFFERLRNLRQNYAVVPRITCLKFHSAARKDSYLHQDPSEQRNWLERMRTDPDLRHREMGAAFAMRTTKLPVPRPTSRPKPDNAPPGWQIEKLRRSRGLEPMVDLDPKDLPQFEIANSVSPEDDPVRHGSDDQIWFVPPEKLR</sequence>
<dbReference type="InterPro" id="IPR001173">
    <property type="entry name" value="Glyco_trans_2-like"/>
</dbReference>
<keyword evidence="4" id="KW-1185">Reference proteome</keyword>
<dbReference type="EMBL" id="JAMFMB010000008">
    <property type="protein sequence ID" value="MCL6283606.1"/>
    <property type="molecule type" value="Genomic_DNA"/>
</dbReference>
<dbReference type="CDD" id="cd00761">
    <property type="entry name" value="Glyco_tranf_GTA_type"/>
    <property type="match status" value="1"/>
</dbReference>
<protein>
    <submittedName>
        <fullName evidence="3">Glycosyltransferase</fullName>
    </submittedName>
</protein>
<comment type="caution">
    <text evidence="3">The sequence shown here is derived from an EMBL/GenBank/DDBJ whole genome shotgun (WGS) entry which is preliminary data.</text>
</comment>
<reference evidence="3" key="1">
    <citation type="submission" date="2022-05" db="EMBL/GenBank/DDBJ databases">
        <authorList>
            <person name="Park J.-S."/>
        </authorList>
    </citation>
    <scope>NUCLEOTIDE SEQUENCE</scope>
    <source>
        <strain evidence="3">2012CJ41-6</strain>
    </source>
</reference>
<evidence type="ECO:0000313" key="4">
    <source>
        <dbReference type="Proteomes" id="UP001203880"/>
    </source>
</evidence>
<accession>A0ABT0Q141</accession>
<dbReference type="Pfam" id="PF00535">
    <property type="entry name" value="Glycos_transf_2"/>
    <property type="match status" value="1"/>
</dbReference>
<dbReference type="Gene3D" id="3.90.550.10">
    <property type="entry name" value="Spore Coat Polysaccharide Biosynthesis Protein SpsA, Chain A"/>
    <property type="match status" value="1"/>
</dbReference>
<evidence type="ECO:0000313" key="3">
    <source>
        <dbReference type="EMBL" id="MCL6283606.1"/>
    </source>
</evidence>
<feature type="domain" description="Glycosyltransferase 2-like" evidence="2">
    <location>
        <begin position="8"/>
        <end position="129"/>
    </location>
</feature>
<name>A0ABT0Q141_9RHOB</name>
<dbReference type="Proteomes" id="UP001203880">
    <property type="component" value="Unassembled WGS sequence"/>
</dbReference>